<dbReference type="EMBL" id="CAEY01000249">
    <property type="status" value="NOT_ANNOTATED_CDS"/>
    <property type="molecule type" value="Genomic_DNA"/>
</dbReference>
<feature type="chain" id="PRO_5007729046" evidence="1">
    <location>
        <begin position="21"/>
        <end position="121"/>
    </location>
</feature>
<evidence type="ECO:0000256" key="1">
    <source>
        <dbReference type="SAM" id="SignalP"/>
    </source>
</evidence>
<gene>
    <name evidence="2" type="primary">107365493</name>
</gene>
<protein>
    <submittedName>
        <fullName evidence="2">Uncharacterized protein</fullName>
    </submittedName>
</protein>
<feature type="signal peptide" evidence="1">
    <location>
        <begin position="1"/>
        <end position="20"/>
    </location>
</feature>
<sequence>MFNGHYISLIAPLFLILVSCDQLNDLEDTLKRLTINVGQIVNRVKTRTGIRNLIHCIRPRKKTINKEIVINACKVESALNALRLTIASARESNNPELIKLAKEQAEELDDLINLIEAILNF</sequence>
<dbReference type="AlphaFoldDB" id="T1KMT4"/>
<dbReference type="OrthoDB" id="10346250at2759"/>
<name>T1KMT4_TETUR</name>
<accession>T1KMT4</accession>
<keyword evidence="1" id="KW-0732">Signal</keyword>
<dbReference type="HOGENOM" id="CLU_2530380_0_0_1"/>
<organism evidence="2 3">
    <name type="scientific">Tetranychus urticae</name>
    <name type="common">Two-spotted spider mite</name>
    <dbReference type="NCBI Taxonomy" id="32264"/>
    <lineage>
        <taxon>Eukaryota</taxon>
        <taxon>Metazoa</taxon>
        <taxon>Ecdysozoa</taxon>
        <taxon>Arthropoda</taxon>
        <taxon>Chelicerata</taxon>
        <taxon>Arachnida</taxon>
        <taxon>Acari</taxon>
        <taxon>Acariformes</taxon>
        <taxon>Trombidiformes</taxon>
        <taxon>Prostigmata</taxon>
        <taxon>Eleutherengona</taxon>
        <taxon>Raphignathae</taxon>
        <taxon>Tetranychoidea</taxon>
        <taxon>Tetranychidae</taxon>
        <taxon>Tetranychus</taxon>
    </lineage>
</organism>
<evidence type="ECO:0000313" key="3">
    <source>
        <dbReference type="Proteomes" id="UP000015104"/>
    </source>
</evidence>
<reference evidence="3" key="1">
    <citation type="submission" date="2011-08" db="EMBL/GenBank/DDBJ databases">
        <authorList>
            <person name="Rombauts S."/>
        </authorList>
    </citation>
    <scope>NUCLEOTIDE SEQUENCE</scope>
    <source>
        <strain evidence="3">London</strain>
    </source>
</reference>
<reference evidence="2" key="2">
    <citation type="submission" date="2015-06" db="UniProtKB">
        <authorList>
            <consortium name="EnsemblMetazoa"/>
        </authorList>
    </citation>
    <scope>IDENTIFICATION</scope>
</reference>
<evidence type="ECO:0000313" key="2">
    <source>
        <dbReference type="EnsemblMetazoa" id="tetur15g02810.1"/>
    </source>
</evidence>
<dbReference type="KEGG" id="tut:107365493"/>
<keyword evidence="3" id="KW-1185">Reference proteome</keyword>
<dbReference type="Proteomes" id="UP000015104">
    <property type="component" value="Unassembled WGS sequence"/>
</dbReference>
<dbReference type="OMA" id="FNGHYIS"/>
<dbReference type="EnsemblMetazoa" id="tetur15g02810.1">
    <property type="protein sequence ID" value="tetur15g02810.1"/>
    <property type="gene ID" value="tetur15g02810"/>
</dbReference>
<proteinExistence type="predicted"/>